<dbReference type="eggNOG" id="COG4246">
    <property type="taxonomic scope" value="Bacteria"/>
</dbReference>
<dbReference type="Pfam" id="PF13449">
    <property type="entry name" value="Phytase-like"/>
    <property type="match status" value="1"/>
</dbReference>
<dbReference type="PIRSF" id="PIRSF031900">
    <property type="entry name" value="UCP031900"/>
    <property type="match status" value="1"/>
</dbReference>
<keyword evidence="1" id="KW-1133">Transmembrane helix</keyword>
<proteinExistence type="predicted"/>
<evidence type="ECO:0000313" key="4">
    <source>
        <dbReference type="Proteomes" id="UP000004310"/>
    </source>
</evidence>
<comment type="caution">
    <text evidence="3">The sequence shown here is derived from an EMBL/GenBank/DDBJ whole genome shotgun (WGS) entry which is preliminary data.</text>
</comment>
<keyword evidence="1" id="KW-0472">Membrane</keyword>
<dbReference type="InterPro" id="IPR027372">
    <property type="entry name" value="Phytase-like_dom"/>
</dbReference>
<dbReference type="InterPro" id="IPR014567">
    <property type="entry name" value="UCP031900"/>
</dbReference>
<evidence type="ECO:0000313" key="3">
    <source>
        <dbReference type="EMBL" id="EAU41254.1"/>
    </source>
</evidence>
<dbReference type="Proteomes" id="UP000004310">
    <property type="component" value="Unassembled WGS sequence"/>
</dbReference>
<keyword evidence="1" id="KW-0812">Transmembrane</keyword>
<feature type="domain" description="Phytase-like" evidence="2">
    <location>
        <begin position="84"/>
        <end position="335"/>
    </location>
</feature>
<feature type="transmembrane region" description="Helical" evidence="1">
    <location>
        <begin position="69"/>
        <end position="93"/>
    </location>
</feature>
<keyword evidence="4" id="KW-1185">Reference proteome</keyword>
<dbReference type="STRING" id="217511.GCA_001463845_02092"/>
<reference evidence="3 4" key="1">
    <citation type="journal article" date="2010" name="J. Bacteriol.">
        <title>Genome sequence of Fulvimarina pelagi HTCC2506T, a Mn(II)-oxidizing alphaproteobacterium possessing an aerobic anoxygenic photosynthetic gene cluster and Xanthorhodopsin.</title>
        <authorList>
            <person name="Kang I."/>
            <person name="Oh H.M."/>
            <person name="Lim S.I."/>
            <person name="Ferriera S."/>
            <person name="Giovannoni S.J."/>
            <person name="Cho J.C."/>
        </authorList>
    </citation>
    <scope>NUCLEOTIDE SEQUENCE [LARGE SCALE GENOMIC DNA]</scope>
    <source>
        <strain evidence="3 4">HTCC2506</strain>
    </source>
</reference>
<protein>
    <recommendedName>
        <fullName evidence="2">Phytase-like domain-containing protein</fullName>
    </recommendedName>
</protein>
<dbReference type="AlphaFoldDB" id="Q0G2E4"/>
<sequence length="351" mass="37087">MQPACADGVQVASPKTVYRFSLDRFTSLFAAVSFLVIFASAHAGAASVTVTAKKIETFRKDSEETRFGALAYVGGFSFSAFGSGVAGLSGLVLDTDGVGFTAISDIGTWVTGRISRDAAGGPTGLEDVAVEPLTGTDGAPLDGKLESDAEGLARRSSDLLVSFERRPRILSYPITDSGFGEPEEVPQPIPLAELRANEGLEALAVAPEGSSLAGALITIAEGSIDTDGNLFAAIVAGADRGIFKIRKDERWDVTDADFLPGGDLVVLERRYDGFTGGLGARLRLMDGGDVAPGALVDGEVIFEADLSEEIDNMEGLAIWRDEVGQTRLTLISDDNNSFLQRNLLLEFRLID</sequence>
<evidence type="ECO:0000256" key="1">
    <source>
        <dbReference type="SAM" id="Phobius"/>
    </source>
</evidence>
<name>Q0G2E4_9HYPH</name>
<feature type="transmembrane region" description="Helical" evidence="1">
    <location>
        <begin position="28"/>
        <end position="48"/>
    </location>
</feature>
<accession>Q0G2E4</accession>
<dbReference type="EMBL" id="AATP01000003">
    <property type="protein sequence ID" value="EAU41254.1"/>
    <property type="molecule type" value="Genomic_DNA"/>
</dbReference>
<dbReference type="HOGENOM" id="CLU_059147_0_0_5"/>
<evidence type="ECO:0000259" key="2">
    <source>
        <dbReference type="Pfam" id="PF13449"/>
    </source>
</evidence>
<gene>
    <name evidence="3" type="ORF">FP2506_00765</name>
</gene>
<organism evidence="3 4">
    <name type="scientific">Fulvimarina pelagi HTCC2506</name>
    <dbReference type="NCBI Taxonomy" id="314231"/>
    <lineage>
        <taxon>Bacteria</taxon>
        <taxon>Pseudomonadati</taxon>
        <taxon>Pseudomonadota</taxon>
        <taxon>Alphaproteobacteria</taxon>
        <taxon>Hyphomicrobiales</taxon>
        <taxon>Aurantimonadaceae</taxon>
        <taxon>Fulvimarina</taxon>
    </lineage>
</organism>